<proteinExistence type="predicted"/>
<organism evidence="2">
    <name type="scientific">Siphoviridae sp. ctUM413</name>
    <dbReference type="NCBI Taxonomy" id="2827879"/>
    <lineage>
        <taxon>Viruses</taxon>
        <taxon>Duplodnaviria</taxon>
        <taxon>Heunggongvirae</taxon>
        <taxon>Uroviricota</taxon>
        <taxon>Caudoviricetes</taxon>
    </lineage>
</organism>
<dbReference type="InterPro" id="IPR017482">
    <property type="entry name" value="Lambda-type_endonuclease"/>
</dbReference>
<dbReference type="SUPFAM" id="SSF52980">
    <property type="entry name" value="Restriction endonuclease-like"/>
    <property type="match status" value="1"/>
</dbReference>
<dbReference type="EMBL" id="BK032781">
    <property type="protein sequence ID" value="DAF60013.1"/>
    <property type="molecule type" value="Genomic_DNA"/>
</dbReference>
<keyword evidence="2" id="KW-0540">Nuclease</keyword>
<dbReference type="NCBIfam" id="TIGR03033">
    <property type="entry name" value="phage_rel_nuc"/>
    <property type="match status" value="1"/>
</dbReference>
<protein>
    <submittedName>
        <fullName evidence="2">Exonuclease</fullName>
    </submittedName>
</protein>
<dbReference type="InterPro" id="IPR019080">
    <property type="entry name" value="YqaJ_viral_recombinase"/>
</dbReference>
<sequence length="276" mass="31931">MIVTLTQNTPEWLEYRKDKFNASEAGDVMGVGFNKPYRLAQIKYQGKEVFQNDAMRRGQEYEPKIRAILNEKLNLDLSPTVMQSDADPRFSASLDGYDIVTDTFCEIKFSDTELEYLRKNGKPSEKYFWQIQHQFYVSEAKKCIFAVGYIDENFEVQCEYVEVERDEKAIKKLTKAWNEFEKTYKDAAPDEEWLSLSENIAELTERKKQIEGELQALKDRAIAKAAGVEMKVYGLTVSKTERKESYDYKAFCEHTGAVIPCEYLRAGSVGWRVTVS</sequence>
<dbReference type="Gene3D" id="3.90.320.10">
    <property type="match status" value="1"/>
</dbReference>
<name>A0A8S5T9K3_9CAUD</name>
<evidence type="ECO:0000259" key="1">
    <source>
        <dbReference type="Pfam" id="PF09588"/>
    </source>
</evidence>
<feature type="domain" description="YqaJ viral recombinase" evidence="1">
    <location>
        <begin position="11"/>
        <end position="140"/>
    </location>
</feature>
<keyword evidence="2" id="KW-0269">Exonuclease</keyword>
<dbReference type="GO" id="GO:0004527">
    <property type="term" value="F:exonuclease activity"/>
    <property type="evidence" value="ECO:0007669"/>
    <property type="project" value="UniProtKB-KW"/>
</dbReference>
<accession>A0A8S5T9K3</accession>
<dbReference type="InterPro" id="IPR011335">
    <property type="entry name" value="Restrct_endonuc-II-like"/>
</dbReference>
<dbReference type="InterPro" id="IPR011604">
    <property type="entry name" value="PDDEXK-like_dom_sf"/>
</dbReference>
<keyword evidence="2" id="KW-0378">Hydrolase</keyword>
<evidence type="ECO:0000313" key="2">
    <source>
        <dbReference type="EMBL" id="DAF60013.1"/>
    </source>
</evidence>
<reference evidence="2" key="1">
    <citation type="journal article" date="2021" name="Proc. Natl. Acad. Sci. U.S.A.">
        <title>A Catalog of Tens of Thousands of Viruses from Human Metagenomes Reveals Hidden Associations with Chronic Diseases.</title>
        <authorList>
            <person name="Tisza M.J."/>
            <person name="Buck C.B."/>
        </authorList>
    </citation>
    <scope>NUCLEOTIDE SEQUENCE</scope>
    <source>
        <strain evidence="2">CtUM413</strain>
    </source>
</reference>
<dbReference type="Pfam" id="PF09588">
    <property type="entry name" value="YqaJ"/>
    <property type="match status" value="1"/>
</dbReference>